<accession>A0A812X9Q4</accession>
<sequence>MKGRMKDFTPKSKWLGGFVDPITQTQVRSKDQLKKLMEERGFAKMGEQQVPLLIREHQRKYQYIVSEATIWRKK</sequence>
<proteinExistence type="predicted"/>
<dbReference type="EMBL" id="CAJNIZ010045615">
    <property type="protein sequence ID" value="CAE7725143.1"/>
    <property type="molecule type" value="Genomic_DNA"/>
</dbReference>
<keyword evidence="2" id="KW-1185">Reference proteome</keyword>
<evidence type="ECO:0000313" key="2">
    <source>
        <dbReference type="Proteomes" id="UP000649617"/>
    </source>
</evidence>
<gene>
    <name evidence="1" type="primary">mug158</name>
    <name evidence="1" type="ORF">SPIL2461_LOCUS20731</name>
</gene>
<organism evidence="1 2">
    <name type="scientific">Symbiodinium pilosum</name>
    <name type="common">Dinoflagellate</name>
    <dbReference type="NCBI Taxonomy" id="2952"/>
    <lineage>
        <taxon>Eukaryota</taxon>
        <taxon>Sar</taxon>
        <taxon>Alveolata</taxon>
        <taxon>Dinophyceae</taxon>
        <taxon>Suessiales</taxon>
        <taxon>Symbiodiniaceae</taxon>
        <taxon>Symbiodinium</taxon>
    </lineage>
</organism>
<dbReference type="Proteomes" id="UP000649617">
    <property type="component" value="Unassembled WGS sequence"/>
</dbReference>
<dbReference type="PANTHER" id="PTHR45445:SF2">
    <property type="entry name" value="METHYLTRANSFERASE TYPE 11 DOMAIN-CONTAINING PROTEIN"/>
    <property type="match status" value="1"/>
</dbReference>
<name>A0A812X9Q4_SYMPI</name>
<protein>
    <submittedName>
        <fullName evidence="1">Mug158 protein</fullName>
    </submittedName>
</protein>
<reference evidence="1" key="1">
    <citation type="submission" date="2021-02" db="EMBL/GenBank/DDBJ databases">
        <authorList>
            <person name="Dougan E. K."/>
            <person name="Rhodes N."/>
            <person name="Thang M."/>
            <person name="Chan C."/>
        </authorList>
    </citation>
    <scope>NUCLEOTIDE SEQUENCE</scope>
</reference>
<evidence type="ECO:0000313" key="1">
    <source>
        <dbReference type="EMBL" id="CAE7725143.1"/>
    </source>
</evidence>
<dbReference type="OrthoDB" id="506498at2759"/>
<dbReference type="AlphaFoldDB" id="A0A812X9Q4"/>
<dbReference type="PANTHER" id="PTHR45445">
    <property type="match status" value="1"/>
</dbReference>
<comment type="caution">
    <text evidence="1">The sequence shown here is derived from an EMBL/GenBank/DDBJ whole genome shotgun (WGS) entry which is preliminary data.</text>
</comment>